<protein>
    <recommendedName>
        <fullName evidence="1">Thioesterase domain-containing protein</fullName>
    </recommendedName>
</protein>
<evidence type="ECO:0000259" key="1">
    <source>
        <dbReference type="Pfam" id="PF03061"/>
    </source>
</evidence>
<accession>A0A645CGM2</accession>
<comment type="caution">
    <text evidence="2">The sequence shown here is derived from an EMBL/GenBank/DDBJ whole genome shotgun (WGS) entry which is preliminary data.</text>
</comment>
<sequence length="151" mass="16694">MNQACTPPRNDLELQAALQRQFDGIMSGDPRRIMYMLAPKLISVNYAGRESCVDYKMEPWMLNAVGILHGGVLSTMLDSTMGNFSRAFSAKSILTLNLQLSFSAPISPSEEWVHTQCRITSITNRFTHLIATAWAESGDTAATATGIFYLK</sequence>
<proteinExistence type="predicted"/>
<dbReference type="InterPro" id="IPR006683">
    <property type="entry name" value="Thioestr_dom"/>
</dbReference>
<dbReference type="CDD" id="cd03443">
    <property type="entry name" value="PaaI_thioesterase"/>
    <property type="match status" value="1"/>
</dbReference>
<reference evidence="2" key="1">
    <citation type="submission" date="2019-08" db="EMBL/GenBank/DDBJ databases">
        <authorList>
            <person name="Kucharzyk K."/>
            <person name="Murdoch R.W."/>
            <person name="Higgins S."/>
            <person name="Loffler F."/>
        </authorList>
    </citation>
    <scope>NUCLEOTIDE SEQUENCE</scope>
</reference>
<dbReference type="AlphaFoldDB" id="A0A645CGM2"/>
<evidence type="ECO:0000313" key="2">
    <source>
        <dbReference type="EMBL" id="MPM76089.1"/>
    </source>
</evidence>
<gene>
    <name evidence="2" type="ORF">SDC9_123084</name>
</gene>
<dbReference type="Gene3D" id="3.10.129.10">
    <property type="entry name" value="Hotdog Thioesterase"/>
    <property type="match status" value="1"/>
</dbReference>
<feature type="domain" description="Thioesterase" evidence="1">
    <location>
        <begin position="66"/>
        <end position="141"/>
    </location>
</feature>
<organism evidence="2">
    <name type="scientific">bioreactor metagenome</name>
    <dbReference type="NCBI Taxonomy" id="1076179"/>
    <lineage>
        <taxon>unclassified sequences</taxon>
        <taxon>metagenomes</taxon>
        <taxon>ecological metagenomes</taxon>
    </lineage>
</organism>
<dbReference type="SUPFAM" id="SSF54637">
    <property type="entry name" value="Thioesterase/thiol ester dehydrase-isomerase"/>
    <property type="match status" value="1"/>
</dbReference>
<dbReference type="InterPro" id="IPR029069">
    <property type="entry name" value="HotDog_dom_sf"/>
</dbReference>
<name>A0A645CGM2_9ZZZZ</name>
<dbReference type="Pfam" id="PF03061">
    <property type="entry name" value="4HBT"/>
    <property type="match status" value="1"/>
</dbReference>
<dbReference type="EMBL" id="VSSQ01027060">
    <property type="protein sequence ID" value="MPM76089.1"/>
    <property type="molecule type" value="Genomic_DNA"/>
</dbReference>